<feature type="transmembrane region" description="Helical" evidence="1">
    <location>
        <begin position="240"/>
        <end position="262"/>
    </location>
</feature>
<dbReference type="Proteomes" id="UP000249061">
    <property type="component" value="Unassembled WGS sequence"/>
</dbReference>
<feature type="transmembrane region" description="Helical" evidence="1">
    <location>
        <begin position="160"/>
        <end position="187"/>
    </location>
</feature>
<accession>A0A2W5T8D6</accession>
<feature type="transmembrane region" description="Helical" evidence="1">
    <location>
        <begin position="84"/>
        <end position="103"/>
    </location>
</feature>
<dbReference type="EMBL" id="QFQP01000024">
    <property type="protein sequence ID" value="PZR08636.1"/>
    <property type="molecule type" value="Genomic_DNA"/>
</dbReference>
<keyword evidence="1" id="KW-0812">Transmembrane</keyword>
<evidence type="ECO:0008006" key="4">
    <source>
        <dbReference type="Google" id="ProtNLM"/>
    </source>
</evidence>
<evidence type="ECO:0000313" key="3">
    <source>
        <dbReference type="Proteomes" id="UP000249061"/>
    </source>
</evidence>
<sequence length="486" mass="52949">MTRSERLWCAAAFTVIAAWNLLRWHTAERVALDDAWISFRYARHLIEGAGFVYNVEDGPLEGFTNLAWVLLTALAMKLGAAPLLFTRTLGLVSHLAVVAFILARGFRGKAVARGAAVVLAAIPGVTHGLLGLAGSGLETSFAALLIVLLAECLDRSDVLPAALVSVLLCATRPDGALFVGAFVLVLFTVSRGRALRIGALVALGFLGLVAFRWFTFHALVPNTYFAKSAHLAQWAAGWAYWGGFAQSEPGVVLLALALPFTWKQPSTRFVALCLGLYVIYVAKVGGDFMEYRFAFEVIPLLAWGLSRAADERPRLTLGIAVSALALAALPPRMENAFGMNTIDEMNELVEDGLEIGAKLREVLPPDTRISTALAGTLPYEFGGFTVDEWGLNDAAIAHQPDVPITFRGHVKLASNEYLKSRGVNLRLAHPRQCRCDAGCPGDWPQVYVRLDELRCVQTRYLVPTPRLTRLFCTDPRFIVTHVDCAD</sequence>
<gene>
    <name evidence="2" type="ORF">DI536_24340</name>
</gene>
<organism evidence="2 3">
    <name type="scientific">Archangium gephyra</name>
    <dbReference type="NCBI Taxonomy" id="48"/>
    <lineage>
        <taxon>Bacteria</taxon>
        <taxon>Pseudomonadati</taxon>
        <taxon>Myxococcota</taxon>
        <taxon>Myxococcia</taxon>
        <taxon>Myxococcales</taxon>
        <taxon>Cystobacterineae</taxon>
        <taxon>Archangiaceae</taxon>
        <taxon>Archangium</taxon>
    </lineage>
</organism>
<evidence type="ECO:0000313" key="2">
    <source>
        <dbReference type="EMBL" id="PZR08636.1"/>
    </source>
</evidence>
<reference evidence="2 3" key="1">
    <citation type="submission" date="2017-08" db="EMBL/GenBank/DDBJ databases">
        <title>Infants hospitalized years apart are colonized by the same room-sourced microbial strains.</title>
        <authorList>
            <person name="Brooks B."/>
            <person name="Olm M.R."/>
            <person name="Firek B.A."/>
            <person name="Baker R."/>
            <person name="Thomas B.C."/>
            <person name="Morowitz M.J."/>
            <person name="Banfield J.F."/>
        </authorList>
    </citation>
    <scope>NUCLEOTIDE SEQUENCE [LARGE SCALE GENOMIC DNA]</scope>
    <source>
        <strain evidence="2">S2_003_000_R2_14</strain>
    </source>
</reference>
<name>A0A2W5T8D6_9BACT</name>
<keyword evidence="1" id="KW-1133">Transmembrane helix</keyword>
<evidence type="ECO:0000256" key="1">
    <source>
        <dbReference type="SAM" id="Phobius"/>
    </source>
</evidence>
<feature type="transmembrane region" description="Helical" evidence="1">
    <location>
        <begin position="115"/>
        <end position="148"/>
    </location>
</feature>
<feature type="transmembrane region" description="Helical" evidence="1">
    <location>
        <begin position="269"/>
        <end position="285"/>
    </location>
</feature>
<keyword evidence="1" id="KW-0472">Membrane</keyword>
<feature type="transmembrane region" description="Helical" evidence="1">
    <location>
        <begin position="199"/>
        <end position="220"/>
    </location>
</feature>
<comment type="caution">
    <text evidence="2">The sequence shown here is derived from an EMBL/GenBank/DDBJ whole genome shotgun (WGS) entry which is preliminary data.</text>
</comment>
<proteinExistence type="predicted"/>
<protein>
    <recommendedName>
        <fullName evidence="4">Glycosyltransferase RgtA/B/C/D-like domain-containing protein</fullName>
    </recommendedName>
</protein>
<dbReference type="AlphaFoldDB" id="A0A2W5T8D6"/>